<dbReference type="InterPro" id="IPR015854">
    <property type="entry name" value="ABC_transpr_LolD-like"/>
</dbReference>
<dbReference type="Pfam" id="PF00005">
    <property type="entry name" value="ABC_tran"/>
    <property type="match status" value="1"/>
</dbReference>
<dbReference type="SUPFAM" id="SSF55021">
    <property type="entry name" value="ACT-like"/>
    <property type="match status" value="1"/>
</dbReference>
<dbReference type="InterPro" id="IPR018449">
    <property type="entry name" value="NIL_domain"/>
</dbReference>
<reference evidence="5 6" key="1">
    <citation type="submission" date="2017-08" db="EMBL/GenBank/DDBJ databases">
        <title>Infants hospitalized years apart are colonized by the same room-sourced microbial strains.</title>
        <authorList>
            <person name="Brooks B."/>
            <person name="Olm M.R."/>
            <person name="Firek B.A."/>
            <person name="Baker R."/>
            <person name="Thomas B.C."/>
            <person name="Morowitz M.J."/>
            <person name="Banfield J.F."/>
        </authorList>
    </citation>
    <scope>NUCLEOTIDE SEQUENCE [LARGE SCALE GENOMIC DNA]</scope>
    <source>
        <strain evidence="5">S2_005_003_R2_43</strain>
    </source>
</reference>
<dbReference type="GO" id="GO:0005524">
    <property type="term" value="F:ATP binding"/>
    <property type="evidence" value="ECO:0007669"/>
    <property type="project" value="UniProtKB-KW"/>
</dbReference>
<keyword evidence="2" id="KW-0067">ATP-binding</keyword>
<dbReference type="GO" id="GO:0006865">
    <property type="term" value="P:amino acid transport"/>
    <property type="evidence" value="ECO:0007669"/>
    <property type="project" value="UniProtKB-KW"/>
</dbReference>
<dbReference type="Gene3D" id="3.40.50.300">
    <property type="entry name" value="P-loop containing nucleotide triphosphate hydrolases"/>
    <property type="match status" value="1"/>
</dbReference>
<dbReference type="EMBL" id="QFPN01000002">
    <property type="protein sequence ID" value="PZQ18162.1"/>
    <property type="molecule type" value="Genomic_DNA"/>
</dbReference>
<dbReference type="Proteomes" id="UP000249577">
    <property type="component" value="Unassembled WGS sequence"/>
</dbReference>
<evidence type="ECO:0000256" key="1">
    <source>
        <dbReference type="ARBA" id="ARBA00022741"/>
    </source>
</evidence>
<evidence type="ECO:0000256" key="2">
    <source>
        <dbReference type="ARBA" id="ARBA00022840"/>
    </source>
</evidence>
<dbReference type="GO" id="GO:0005886">
    <property type="term" value="C:plasma membrane"/>
    <property type="evidence" value="ECO:0007669"/>
    <property type="project" value="TreeGrafter"/>
</dbReference>
<dbReference type="Gene3D" id="3.30.70.260">
    <property type="match status" value="1"/>
</dbReference>
<dbReference type="SUPFAM" id="SSF52540">
    <property type="entry name" value="P-loop containing nucleoside triphosphate hydrolases"/>
    <property type="match status" value="1"/>
</dbReference>
<evidence type="ECO:0000313" key="6">
    <source>
        <dbReference type="Proteomes" id="UP000249577"/>
    </source>
</evidence>
<dbReference type="Pfam" id="PF09383">
    <property type="entry name" value="NIL"/>
    <property type="match status" value="1"/>
</dbReference>
<dbReference type="InterPro" id="IPR027417">
    <property type="entry name" value="P-loop_NTPase"/>
</dbReference>
<evidence type="ECO:0000256" key="3">
    <source>
        <dbReference type="ARBA" id="ARBA00022970"/>
    </source>
</evidence>
<keyword evidence="1" id="KW-0547">Nucleotide-binding</keyword>
<organism evidence="5 6">
    <name type="scientific">Ancylobacter novellus</name>
    <name type="common">Thiobacillus novellus</name>
    <dbReference type="NCBI Taxonomy" id="921"/>
    <lineage>
        <taxon>Bacteria</taxon>
        <taxon>Pseudomonadati</taxon>
        <taxon>Pseudomonadota</taxon>
        <taxon>Alphaproteobacteria</taxon>
        <taxon>Hyphomicrobiales</taxon>
        <taxon>Xanthobacteraceae</taxon>
        <taxon>Ancylobacter</taxon>
    </lineage>
</organism>
<proteinExistence type="predicted"/>
<feature type="domain" description="ABC transporter" evidence="4">
    <location>
        <begin position="20"/>
        <end position="254"/>
    </location>
</feature>
<dbReference type="InterPro" id="IPR003593">
    <property type="entry name" value="AAA+_ATPase"/>
</dbReference>
<dbReference type="GO" id="GO:0022857">
    <property type="term" value="F:transmembrane transporter activity"/>
    <property type="evidence" value="ECO:0007669"/>
    <property type="project" value="TreeGrafter"/>
</dbReference>
<sequence>MNAPLRLSPAPSVDAARPLVRFSDVRKTYRSRAGERRLALDGVSFDLAEGEILAVIGSSGSGKSTIAQLAAGLDAPCAGAVAFGGVDFEAAGARARRSVAVLGADPDLPPERTVRQILCERYEASGACAEGGAVDRLIALLDLSADADREADELSDGGRRRAALGRALAGEPRLLILDEATSALDPAIVQVFLSALARVNAERRLSIIVISHDMTTVTALAPRVLVLDRGRIVESGPTARVFARPDHPVSRRFAAAATGATLPPFLAERLVETPRPNGKALVRLAFEGAAATRPVLTSVARDLGFDFGILAGSLGAAGGEPYGVLIVAAPSDEPYFTASVERLEDAGLGVEVLGFVG</sequence>
<comment type="caution">
    <text evidence="5">The sequence shown here is derived from an EMBL/GenBank/DDBJ whole genome shotgun (WGS) entry which is preliminary data.</text>
</comment>
<dbReference type="InterPro" id="IPR003439">
    <property type="entry name" value="ABC_transporter-like_ATP-bd"/>
</dbReference>
<keyword evidence="3" id="KW-0813">Transport</keyword>
<keyword evidence="3" id="KW-0029">Amino-acid transport</keyword>
<dbReference type="InterPro" id="IPR045865">
    <property type="entry name" value="ACT-like_dom_sf"/>
</dbReference>
<dbReference type="PANTHER" id="PTHR24220">
    <property type="entry name" value="IMPORT ATP-BINDING PROTEIN"/>
    <property type="match status" value="1"/>
</dbReference>
<protein>
    <recommendedName>
        <fullName evidence="4">ABC transporter domain-containing protein</fullName>
    </recommendedName>
</protein>
<dbReference type="SMART" id="SM00930">
    <property type="entry name" value="NIL"/>
    <property type="match status" value="1"/>
</dbReference>
<evidence type="ECO:0000259" key="4">
    <source>
        <dbReference type="PROSITE" id="PS50893"/>
    </source>
</evidence>
<gene>
    <name evidence="5" type="ORF">DI565_05530</name>
</gene>
<dbReference type="AlphaFoldDB" id="A0A2W5KME2"/>
<name>A0A2W5KME2_ANCNO</name>
<accession>A0A2W5KME2</accession>
<dbReference type="PROSITE" id="PS50893">
    <property type="entry name" value="ABC_TRANSPORTER_2"/>
    <property type="match status" value="1"/>
</dbReference>
<dbReference type="SMART" id="SM00382">
    <property type="entry name" value="AAA"/>
    <property type="match status" value="1"/>
</dbReference>
<evidence type="ECO:0000313" key="5">
    <source>
        <dbReference type="EMBL" id="PZQ18162.1"/>
    </source>
</evidence>
<dbReference type="GO" id="GO:0016887">
    <property type="term" value="F:ATP hydrolysis activity"/>
    <property type="evidence" value="ECO:0007669"/>
    <property type="project" value="InterPro"/>
</dbReference>